<dbReference type="PROSITE" id="PS51462">
    <property type="entry name" value="NUDIX"/>
    <property type="match status" value="1"/>
</dbReference>
<dbReference type="Pfam" id="PF00293">
    <property type="entry name" value="NUDIX"/>
    <property type="match status" value="1"/>
</dbReference>
<dbReference type="SUPFAM" id="SSF55811">
    <property type="entry name" value="Nudix"/>
    <property type="match status" value="1"/>
</dbReference>
<comment type="caution">
    <text evidence="3">The sequence shown here is derived from an EMBL/GenBank/DDBJ whole genome shotgun (WGS) entry which is preliminary data.</text>
</comment>
<dbReference type="RefSeq" id="WP_013355652.1">
    <property type="nucleotide sequence ID" value="NZ_AUTE01000002.1"/>
</dbReference>
<feature type="transmembrane region" description="Helical" evidence="1">
    <location>
        <begin position="154"/>
        <end position="173"/>
    </location>
</feature>
<organism evidence="3 4">
    <name type="scientific">Lactiplantibacillus plantarum WJL</name>
    <dbReference type="NCBI Taxonomy" id="1350466"/>
    <lineage>
        <taxon>Bacteria</taxon>
        <taxon>Bacillati</taxon>
        <taxon>Bacillota</taxon>
        <taxon>Bacilli</taxon>
        <taxon>Lactobacillales</taxon>
        <taxon>Lactobacillaceae</taxon>
        <taxon>Lactiplantibacillus</taxon>
    </lineage>
</organism>
<keyword evidence="1" id="KW-0812">Transmembrane</keyword>
<dbReference type="InterPro" id="IPR000086">
    <property type="entry name" value="NUDIX_hydrolase_dom"/>
</dbReference>
<keyword evidence="1" id="KW-0472">Membrane</keyword>
<sequence length="396" mass="45718">MNMNEDKRVFLDYLRQIYDQTNEHLREQEHKRDQVVTFYAVLISFIITANHTIQANFGGPVMMMILDLALCVIGAIVCISIASLRGWHTQYLDAIYVINYAMAHQNQYMTVDDLKNTIQEMLVNNRENGKENKSKKRSIIKWFKHTINSTEDSMFYGVWIFSMVPLIMIEHSIYKLVNWGSKQAALFTILIVAFALVFIVYFCHMYKLLNESVESAKSYKTWILDFDYYSNGRKNFSYYDININHGVLSLKQNTAGVITVTTIGNQYLMIKIKRSDGRFNWEFPRGFVEPDEIDGSVVNYSAAAKRELKEELNVNLSTVIKTIDLGEVEPDSGLIKSSIHVVRVELSELKEIKLQSSEKIVEYRLMNEASLTNEVKKRTIIDGFTLSAITLSRNIK</sequence>
<dbReference type="Proteomes" id="UP000050511">
    <property type="component" value="Unassembled WGS sequence"/>
</dbReference>
<feature type="domain" description="Nudix hydrolase" evidence="2">
    <location>
        <begin position="250"/>
        <end position="388"/>
    </location>
</feature>
<evidence type="ECO:0000259" key="2">
    <source>
        <dbReference type="PROSITE" id="PS51462"/>
    </source>
</evidence>
<feature type="transmembrane region" description="Helical" evidence="1">
    <location>
        <begin position="59"/>
        <end position="82"/>
    </location>
</feature>
<keyword evidence="1" id="KW-1133">Transmembrane helix</keyword>
<evidence type="ECO:0000313" key="4">
    <source>
        <dbReference type="Proteomes" id="UP000050511"/>
    </source>
</evidence>
<accession>A0A837P4R0</accession>
<evidence type="ECO:0000313" key="3">
    <source>
        <dbReference type="EMBL" id="KPN41876.1"/>
    </source>
</evidence>
<dbReference type="InterPro" id="IPR015797">
    <property type="entry name" value="NUDIX_hydrolase-like_dom_sf"/>
</dbReference>
<feature type="transmembrane region" description="Helical" evidence="1">
    <location>
        <begin position="35"/>
        <end position="53"/>
    </location>
</feature>
<feature type="transmembrane region" description="Helical" evidence="1">
    <location>
        <begin position="185"/>
        <end position="203"/>
    </location>
</feature>
<dbReference type="AlphaFoldDB" id="A0A837P4R0"/>
<name>A0A837P4R0_LACPN</name>
<proteinExistence type="predicted"/>
<reference evidence="3 4" key="1">
    <citation type="submission" date="2015-10" db="EMBL/GenBank/DDBJ databases">
        <title>Resequencing of Lactobacillus plantarum WJL strain genome.</title>
        <authorList>
            <person name="Martino M.E."/>
        </authorList>
    </citation>
    <scope>NUCLEOTIDE SEQUENCE [LARGE SCALE GENOMIC DNA]</scope>
    <source>
        <strain evidence="3 4">WJL</strain>
    </source>
</reference>
<protein>
    <recommendedName>
        <fullName evidence="2">Nudix hydrolase domain-containing protein</fullName>
    </recommendedName>
</protein>
<gene>
    <name evidence="3" type="ORF">WJL_3245</name>
</gene>
<evidence type="ECO:0000256" key="1">
    <source>
        <dbReference type="SAM" id="Phobius"/>
    </source>
</evidence>
<dbReference type="CDD" id="cd03424">
    <property type="entry name" value="NUDIX_ADPRase_Nudt5_UGPPase_Nudt14"/>
    <property type="match status" value="1"/>
</dbReference>
<dbReference type="Gene3D" id="3.90.79.10">
    <property type="entry name" value="Nucleoside Triphosphate Pyrophosphohydrolase"/>
    <property type="match status" value="1"/>
</dbReference>
<dbReference type="EMBL" id="LKLZ01000013">
    <property type="protein sequence ID" value="KPN41876.1"/>
    <property type="molecule type" value="Genomic_DNA"/>
</dbReference>